<evidence type="ECO:0000313" key="2">
    <source>
        <dbReference type="Proteomes" id="UP000601435"/>
    </source>
</evidence>
<evidence type="ECO:0000313" key="1">
    <source>
        <dbReference type="EMBL" id="CAE7300054.1"/>
    </source>
</evidence>
<dbReference type="Proteomes" id="UP000601435">
    <property type="component" value="Unassembled WGS sequence"/>
</dbReference>
<organism evidence="1 2">
    <name type="scientific">Symbiodinium necroappetens</name>
    <dbReference type="NCBI Taxonomy" id="1628268"/>
    <lineage>
        <taxon>Eukaryota</taxon>
        <taxon>Sar</taxon>
        <taxon>Alveolata</taxon>
        <taxon>Dinophyceae</taxon>
        <taxon>Suessiales</taxon>
        <taxon>Symbiodiniaceae</taxon>
        <taxon>Symbiodinium</taxon>
    </lineage>
</organism>
<gene>
    <name evidence="1" type="ORF">SNEC2469_LOCUS7401</name>
</gene>
<keyword evidence="2" id="KW-1185">Reference proteome</keyword>
<sequence>MAVSSMMGISPWQQMEAMSAASSMAQRAQEAVQDTAGFVSGGMFGESDIHAAAAHKEAAVRRPTVVDPSAISKRKWRLCVHHGRDMPSEPTLLEVTTQVNSERQERHVSPVSVASEYPVWDFNMEFDVDLYGGRPLNVEIKVMSARLFGRRHLFSGSLSAAVGSNDVRRQEITLESAPSIFTGAADTNSQLVVAWQLCDPDAAQPELSRVAESGREAMDKQTFIANVGLRKCELRTGFDPNKYDVYLRISGVMLDDVSSEADTELVVEDFPAEPVDDPSDGKTKKNKNVHIFRFKRPSQGDSHFSWSLVASKEAVNFILSCPRISFCQENNWKFSSRWTCLDKSMENVGVVYAVSFPDSPIIKIGMILSDDFEPFVRTLLTMTDAQLKNLFNKYWLAWQDPCPTLPHDTFQAAPPASTHADKALTKEGIPAVAEVTMMCYEDYRREMP</sequence>
<accession>A0A812ND00</accession>
<comment type="caution">
    <text evidence="1">The sequence shown here is derived from an EMBL/GenBank/DDBJ whole genome shotgun (WGS) entry which is preliminary data.</text>
</comment>
<protein>
    <recommendedName>
        <fullName evidence="3">C2 domain-containing protein</fullName>
    </recommendedName>
</protein>
<dbReference type="EMBL" id="CAJNJA010012586">
    <property type="protein sequence ID" value="CAE7300054.1"/>
    <property type="molecule type" value="Genomic_DNA"/>
</dbReference>
<name>A0A812ND00_9DINO</name>
<evidence type="ECO:0008006" key="3">
    <source>
        <dbReference type="Google" id="ProtNLM"/>
    </source>
</evidence>
<reference evidence="1" key="1">
    <citation type="submission" date="2021-02" db="EMBL/GenBank/DDBJ databases">
        <authorList>
            <person name="Dougan E. K."/>
            <person name="Rhodes N."/>
            <person name="Thang M."/>
            <person name="Chan C."/>
        </authorList>
    </citation>
    <scope>NUCLEOTIDE SEQUENCE</scope>
</reference>
<proteinExistence type="predicted"/>
<dbReference type="AlphaFoldDB" id="A0A812ND00"/>